<dbReference type="AlphaFoldDB" id="A0A9P4IRZ3"/>
<keyword evidence="3" id="KW-0472">Membrane</keyword>
<evidence type="ECO:0000259" key="4">
    <source>
        <dbReference type="Pfam" id="PF23317"/>
    </source>
</evidence>
<reference evidence="5" key="1">
    <citation type="journal article" date="2020" name="Stud. Mycol.">
        <title>101 Dothideomycetes genomes: a test case for predicting lifestyles and emergence of pathogens.</title>
        <authorList>
            <person name="Haridas S."/>
            <person name="Albert R."/>
            <person name="Binder M."/>
            <person name="Bloem J."/>
            <person name="Labutti K."/>
            <person name="Salamov A."/>
            <person name="Andreopoulos B."/>
            <person name="Baker S."/>
            <person name="Barry K."/>
            <person name="Bills G."/>
            <person name="Bluhm B."/>
            <person name="Cannon C."/>
            <person name="Castanera R."/>
            <person name="Culley D."/>
            <person name="Daum C."/>
            <person name="Ezra D."/>
            <person name="Gonzalez J."/>
            <person name="Henrissat B."/>
            <person name="Kuo A."/>
            <person name="Liang C."/>
            <person name="Lipzen A."/>
            <person name="Lutzoni F."/>
            <person name="Magnuson J."/>
            <person name="Mondo S."/>
            <person name="Nolan M."/>
            <person name="Ohm R."/>
            <person name="Pangilinan J."/>
            <person name="Park H.-J."/>
            <person name="Ramirez L."/>
            <person name="Alfaro M."/>
            <person name="Sun H."/>
            <person name="Tritt A."/>
            <person name="Yoshinaga Y."/>
            <person name="Zwiers L.-H."/>
            <person name="Turgeon B."/>
            <person name="Goodwin S."/>
            <person name="Spatafora J."/>
            <person name="Crous P."/>
            <person name="Grigoriev I."/>
        </authorList>
    </citation>
    <scope>NUCLEOTIDE SEQUENCE</scope>
    <source>
        <strain evidence="5">CBS 260.36</strain>
    </source>
</reference>
<gene>
    <name evidence="5" type="ORF">K461DRAFT_232254</name>
</gene>
<keyword evidence="1" id="KW-0175">Coiled coil</keyword>
<keyword evidence="3" id="KW-0812">Transmembrane</keyword>
<dbReference type="InterPro" id="IPR052971">
    <property type="entry name" value="TRP_calcium_channel"/>
</dbReference>
<feature type="compositionally biased region" description="Polar residues" evidence="2">
    <location>
        <begin position="150"/>
        <end position="161"/>
    </location>
</feature>
<feature type="transmembrane region" description="Helical" evidence="3">
    <location>
        <begin position="280"/>
        <end position="297"/>
    </location>
</feature>
<feature type="transmembrane region" description="Helical" evidence="3">
    <location>
        <begin position="388"/>
        <end position="409"/>
    </location>
</feature>
<feature type="transmembrane region" description="Helical" evidence="3">
    <location>
        <begin position="317"/>
        <end position="336"/>
    </location>
</feature>
<feature type="transmembrane region" description="Helical" evidence="3">
    <location>
        <begin position="450"/>
        <end position="469"/>
    </location>
</feature>
<feature type="transmembrane region" description="Helical" evidence="3">
    <location>
        <begin position="253"/>
        <end position="273"/>
    </location>
</feature>
<feature type="coiled-coil region" evidence="1">
    <location>
        <begin position="621"/>
        <end position="648"/>
    </location>
</feature>
<comment type="caution">
    <text evidence="5">The sequence shown here is derived from an EMBL/GenBank/DDBJ whole genome shotgun (WGS) entry which is preliminary data.</text>
</comment>
<evidence type="ECO:0000256" key="3">
    <source>
        <dbReference type="SAM" id="Phobius"/>
    </source>
</evidence>
<protein>
    <recommendedName>
        <fullName evidence="4">Calcium channel YVC1-like C-terminal transmembrane domain-containing protein</fullName>
    </recommendedName>
</protein>
<feature type="region of interest" description="Disordered" evidence="2">
    <location>
        <begin position="563"/>
        <end position="595"/>
    </location>
</feature>
<dbReference type="Pfam" id="PF23317">
    <property type="entry name" value="YVC1_C"/>
    <property type="match status" value="1"/>
</dbReference>
<keyword evidence="6" id="KW-1185">Reference proteome</keyword>
<evidence type="ECO:0000313" key="6">
    <source>
        <dbReference type="Proteomes" id="UP000799439"/>
    </source>
</evidence>
<name>A0A9P4IRZ3_9PEZI</name>
<dbReference type="PANTHER" id="PTHR35859:SF5">
    <property type="entry name" value="ION TRANSPORT DOMAIN-CONTAINING PROTEIN"/>
    <property type="match status" value="1"/>
</dbReference>
<evidence type="ECO:0000256" key="2">
    <source>
        <dbReference type="SAM" id="MobiDB-lite"/>
    </source>
</evidence>
<evidence type="ECO:0000313" key="5">
    <source>
        <dbReference type="EMBL" id="KAF2148942.1"/>
    </source>
</evidence>
<dbReference type="InterPro" id="IPR056336">
    <property type="entry name" value="YVC1_C"/>
</dbReference>
<evidence type="ECO:0000256" key="1">
    <source>
        <dbReference type="SAM" id="Coils"/>
    </source>
</evidence>
<feature type="domain" description="Calcium channel YVC1-like C-terminal transmembrane" evidence="4">
    <location>
        <begin position="262"/>
        <end position="552"/>
    </location>
</feature>
<feature type="region of interest" description="Disordered" evidence="2">
    <location>
        <begin position="150"/>
        <end position="172"/>
    </location>
</feature>
<feature type="transmembrane region" description="Helical" evidence="3">
    <location>
        <begin position="421"/>
        <end position="438"/>
    </location>
</feature>
<proteinExistence type="predicted"/>
<keyword evidence="3" id="KW-1133">Transmembrane helix</keyword>
<accession>A0A9P4IRZ3</accession>
<feature type="transmembrane region" description="Helical" evidence="3">
    <location>
        <begin position="348"/>
        <end position="368"/>
    </location>
</feature>
<feature type="compositionally biased region" description="Basic residues" evidence="2">
    <location>
        <begin position="579"/>
        <end position="588"/>
    </location>
</feature>
<dbReference type="EMBL" id="ML996092">
    <property type="protein sequence ID" value="KAF2148942.1"/>
    <property type="molecule type" value="Genomic_DNA"/>
</dbReference>
<dbReference type="Proteomes" id="UP000799439">
    <property type="component" value="Unassembled WGS sequence"/>
</dbReference>
<sequence>MPAKVLGSGAVLPQIHGTESIDELARKVATYIVRAVRRPAAFEDFRHSQDKPLKPLCKYLTRSVTHTELVAVLMALKGHFEALELDEADGINAARGLACEYVAVRYTSHLTDRQLIDCLLTDTPETAAASATPRESSPLLGYERQRRPNSALTANHESASESPARATFACSDGSPSDSSDLFAQTRGLNALEIAAVFGAKKFLGDKVIQRIITAIWDGDIIFWSSLSSDATKRAQVYKPPAEDPFCRLRVPKYLKAFEVLFFLFFLAIYYAVLVQRSFDSVTAAEVLLYIWVASFAYQELGEYLDAGTAFYLSDFWTLWDLGIVLTAAAFLLCRIVGLSHHSAQITAVSFDILAMEALFLVPRLFSLLSLHPYFGMLLPCLRDMTKDFLKFLSLVIILYLGFLTTFSLLGRDHFTFRQMSWILIKVFFGSSYLGFDVASEISPVLGPPLMFVFICMTNILLITSLISLLSNTLTKVIEHAADEYKFVYSVYVLEASTSNRLTYFLPPLNLIPLALRPMRLVLSAGKLRDVRIVLLRVCHLPHVVAIQLYEKFRGQIRDPQSDSLPFNAPVGATPERGYHQKRYSRSKNRLSTPQPLAAENLKPDVLLRDEQDMAWSNDETLPDAIEAIRALEATVARLARQVEIMTAANTATKAGQTAAAPAATA</sequence>
<dbReference type="PANTHER" id="PTHR35859">
    <property type="entry name" value="NONSELECTIVE CATION CHANNEL PROTEIN"/>
    <property type="match status" value="1"/>
</dbReference>
<dbReference type="OrthoDB" id="310870at2759"/>
<organism evidence="5 6">
    <name type="scientific">Myriangium duriaei CBS 260.36</name>
    <dbReference type="NCBI Taxonomy" id="1168546"/>
    <lineage>
        <taxon>Eukaryota</taxon>
        <taxon>Fungi</taxon>
        <taxon>Dikarya</taxon>
        <taxon>Ascomycota</taxon>
        <taxon>Pezizomycotina</taxon>
        <taxon>Dothideomycetes</taxon>
        <taxon>Dothideomycetidae</taxon>
        <taxon>Myriangiales</taxon>
        <taxon>Myriangiaceae</taxon>
        <taxon>Myriangium</taxon>
    </lineage>
</organism>